<dbReference type="SUPFAM" id="SSF46626">
    <property type="entry name" value="Cytochrome c"/>
    <property type="match status" value="1"/>
</dbReference>
<comment type="caution">
    <text evidence="5">The sequence shown here is derived from an EMBL/GenBank/DDBJ whole genome shotgun (WGS) entry which is preliminary data.</text>
</comment>
<dbReference type="InterPro" id="IPR001638">
    <property type="entry name" value="Solute-binding_3/MltF_N"/>
</dbReference>
<dbReference type="AlphaFoldDB" id="A0A0F9NRE5"/>
<dbReference type="Gene3D" id="1.10.760.10">
    <property type="entry name" value="Cytochrome c-like domain"/>
    <property type="match status" value="1"/>
</dbReference>
<dbReference type="InterPro" id="IPR022448">
    <property type="entry name" value="Quinoprotein_dehydrogenase"/>
</dbReference>
<keyword evidence="2" id="KW-0479">Metal-binding</keyword>
<evidence type="ECO:0000313" key="5">
    <source>
        <dbReference type="EMBL" id="KKM83777.1"/>
    </source>
</evidence>
<proteinExistence type="predicted"/>
<dbReference type="Gene3D" id="3.40.190.10">
    <property type="entry name" value="Periplasmic binding protein-like II"/>
    <property type="match status" value="2"/>
</dbReference>
<dbReference type="InterPro" id="IPR009056">
    <property type="entry name" value="Cyt_c-like_dom"/>
</dbReference>
<gene>
    <name evidence="5" type="ORF">LCGC14_1305940</name>
</gene>
<protein>
    <recommendedName>
        <fullName evidence="4">Cytochrome c domain-containing protein</fullName>
    </recommendedName>
</protein>
<evidence type="ECO:0000256" key="1">
    <source>
        <dbReference type="ARBA" id="ARBA00022617"/>
    </source>
</evidence>
<dbReference type="GO" id="GO:0020037">
    <property type="term" value="F:heme binding"/>
    <property type="evidence" value="ECO:0007669"/>
    <property type="project" value="InterPro"/>
</dbReference>
<sequence>MTITRVFSYLFVGLISSITMAQAADFEPLPGQTAVRVCADAFNLPYSNKELEGFDNKIAAIVGEELGLPVEYYWFPQRIGFSRNTIKKVDPETGKFLCDVAMSIPAERGMYLPTKPYFSSIDSMVYRKGEGYELHEIADIAKLKAQGKKLKIGLFDRALATEFLIKDGLEDQIEYFQMMTGDARVNSGRIITEALASGDIDVAFAWGPIAGFYPTQTDVAMTTVPLNEYGSHYVFNFGMGVRQQDTAWRDLLDKILEKRKDDIAAIIAKYNMPSLANVKSSAHTKKAAYTVEDGKVDSKTYAGWRLFNSTCFVCHGQNATGTDIAPNLLTRLEGVSEFKFRKTMLHRYFGKVNLDDPARRQNFLNEVAGEKAAAEFKMPTWSDEPNIRPHISDLYAYLKARSDGALGEDAPEQIKK</sequence>
<dbReference type="InterPro" id="IPR036909">
    <property type="entry name" value="Cyt_c-like_dom_sf"/>
</dbReference>
<accession>A0A0F9NRE5</accession>
<keyword evidence="1" id="KW-0349">Heme</keyword>
<reference evidence="5" key="1">
    <citation type="journal article" date="2015" name="Nature">
        <title>Complex archaea that bridge the gap between prokaryotes and eukaryotes.</title>
        <authorList>
            <person name="Spang A."/>
            <person name="Saw J.H."/>
            <person name="Jorgensen S.L."/>
            <person name="Zaremba-Niedzwiedzka K."/>
            <person name="Martijn J."/>
            <person name="Lind A.E."/>
            <person name="van Eijk R."/>
            <person name="Schleper C."/>
            <person name="Guy L."/>
            <person name="Ettema T.J."/>
        </authorList>
    </citation>
    <scope>NUCLEOTIDE SEQUENCE</scope>
</reference>
<name>A0A0F9NRE5_9ZZZZ</name>
<dbReference type="PROSITE" id="PS51007">
    <property type="entry name" value="CYTC"/>
    <property type="match status" value="1"/>
</dbReference>
<evidence type="ECO:0000259" key="4">
    <source>
        <dbReference type="PROSITE" id="PS51007"/>
    </source>
</evidence>
<dbReference type="NCBIfam" id="TIGR03871">
    <property type="entry name" value="ABC_peri_MoxJ_2"/>
    <property type="match status" value="1"/>
</dbReference>
<organism evidence="5">
    <name type="scientific">marine sediment metagenome</name>
    <dbReference type="NCBI Taxonomy" id="412755"/>
    <lineage>
        <taxon>unclassified sequences</taxon>
        <taxon>metagenomes</taxon>
        <taxon>ecological metagenomes</taxon>
    </lineage>
</organism>
<evidence type="ECO:0000256" key="2">
    <source>
        <dbReference type="ARBA" id="ARBA00022723"/>
    </source>
</evidence>
<dbReference type="EMBL" id="LAZR01007664">
    <property type="protein sequence ID" value="KKM83777.1"/>
    <property type="molecule type" value="Genomic_DNA"/>
</dbReference>
<dbReference type="SUPFAM" id="SSF53850">
    <property type="entry name" value="Periplasmic binding protein-like II"/>
    <property type="match status" value="1"/>
</dbReference>
<keyword evidence="3" id="KW-0408">Iron</keyword>
<dbReference type="Pfam" id="PF00497">
    <property type="entry name" value="SBP_bac_3"/>
    <property type="match status" value="1"/>
</dbReference>
<dbReference type="GO" id="GO:0009055">
    <property type="term" value="F:electron transfer activity"/>
    <property type="evidence" value="ECO:0007669"/>
    <property type="project" value="InterPro"/>
</dbReference>
<dbReference type="GO" id="GO:0046872">
    <property type="term" value="F:metal ion binding"/>
    <property type="evidence" value="ECO:0007669"/>
    <property type="project" value="UniProtKB-KW"/>
</dbReference>
<dbReference type="SMART" id="SM00062">
    <property type="entry name" value="PBPb"/>
    <property type="match status" value="1"/>
</dbReference>
<evidence type="ECO:0000256" key="3">
    <source>
        <dbReference type="ARBA" id="ARBA00023004"/>
    </source>
</evidence>
<feature type="domain" description="Cytochrome c" evidence="4">
    <location>
        <begin position="298"/>
        <end position="402"/>
    </location>
</feature>